<dbReference type="RefSeq" id="WP_227178341.1">
    <property type="nucleotide sequence ID" value="NZ_JAJBZT010000002.1"/>
</dbReference>
<comment type="caution">
    <text evidence="1">The sequence shown here is derived from an EMBL/GenBank/DDBJ whole genome shotgun (WGS) entry which is preliminary data.</text>
</comment>
<keyword evidence="2" id="KW-1185">Reference proteome</keyword>
<dbReference type="EMBL" id="JAJBZT010000002">
    <property type="protein sequence ID" value="MCB6182525.1"/>
    <property type="molecule type" value="Genomic_DNA"/>
</dbReference>
<sequence>MTKKQPIPLYRYFPLQFANGNVVKRFAKPCLKCGEWVELPHMYGVVKQQAERAFLSANAECPKCAHKFAVDCMITSEKLVVKMHLPHAFMLWYLLRTTPTPPAISAASQQAVAQASLKPVAMSEVELAVDQLGQYQGKPIPAAVSYKGEWYDFERVAMKQERALAKEELWLDAGLIFKKRG</sequence>
<dbReference type="Proteomes" id="UP001165395">
    <property type="component" value="Unassembled WGS sequence"/>
</dbReference>
<evidence type="ECO:0000313" key="2">
    <source>
        <dbReference type="Proteomes" id="UP001165395"/>
    </source>
</evidence>
<organism evidence="1 2">
    <name type="scientific">Leeia speluncae</name>
    <dbReference type="NCBI Taxonomy" id="2884804"/>
    <lineage>
        <taxon>Bacteria</taxon>
        <taxon>Pseudomonadati</taxon>
        <taxon>Pseudomonadota</taxon>
        <taxon>Betaproteobacteria</taxon>
        <taxon>Neisseriales</taxon>
        <taxon>Leeiaceae</taxon>
        <taxon>Leeia</taxon>
    </lineage>
</organism>
<accession>A0ABS8D2X9</accession>
<evidence type="ECO:0000313" key="1">
    <source>
        <dbReference type="EMBL" id="MCB6182525.1"/>
    </source>
</evidence>
<gene>
    <name evidence="1" type="ORF">LIN78_03045</name>
</gene>
<reference evidence="1" key="1">
    <citation type="submission" date="2021-10" db="EMBL/GenBank/DDBJ databases">
        <title>The complete genome sequence of Leeia sp. TBRC 13508.</title>
        <authorList>
            <person name="Charoenyingcharoen P."/>
            <person name="Yukphan P."/>
        </authorList>
    </citation>
    <scope>NUCLEOTIDE SEQUENCE</scope>
    <source>
        <strain evidence="1">TBRC 13508</strain>
    </source>
</reference>
<proteinExistence type="predicted"/>
<name>A0ABS8D2X9_9NEIS</name>
<protein>
    <submittedName>
        <fullName evidence="1">Uncharacterized protein</fullName>
    </submittedName>
</protein>